<evidence type="ECO:0000313" key="1">
    <source>
        <dbReference type="EMBL" id="KKR00758.1"/>
    </source>
</evidence>
<dbReference type="Proteomes" id="UP000033881">
    <property type="component" value="Unassembled WGS sequence"/>
</dbReference>
<name>A0A0G0MC45_9BACT</name>
<comment type="caution">
    <text evidence="1">The sequence shown here is derived from an EMBL/GenBank/DDBJ whole genome shotgun (WGS) entry which is preliminary data.</text>
</comment>
<dbReference type="EMBL" id="LBWB01000009">
    <property type="protein sequence ID" value="KKR00758.1"/>
    <property type="molecule type" value="Genomic_DNA"/>
</dbReference>
<reference evidence="1 2" key="1">
    <citation type="journal article" date="2015" name="Nature">
        <title>rRNA introns, odd ribosomes, and small enigmatic genomes across a large radiation of phyla.</title>
        <authorList>
            <person name="Brown C.T."/>
            <person name="Hug L.A."/>
            <person name="Thomas B.C."/>
            <person name="Sharon I."/>
            <person name="Castelle C.J."/>
            <person name="Singh A."/>
            <person name="Wilkins M.J."/>
            <person name="Williams K.H."/>
            <person name="Banfield J.F."/>
        </authorList>
    </citation>
    <scope>NUCLEOTIDE SEQUENCE [LARGE SCALE GENOMIC DNA]</scope>
</reference>
<evidence type="ECO:0000313" key="2">
    <source>
        <dbReference type="Proteomes" id="UP000033881"/>
    </source>
</evidence>
<gene>
    <name evidence="1" type="ORF">UT24_C0009G0075</name>
</gene>
<dbReference type="CDD" id="cd00229">
    <property type="entry name" value="SGNH_hydrolase"/>
    <property type="match status" value="1"/>
</dbReference>
<protein>
    <recommendedName>
        <fullName evidence="3">SGNH hydrolase-type esterase domain-containing protein</fullName>
    </recommendedName>
</protein>
<accession>A0A0G0MC45</accession>
<dbReference type="AlphaFoldDB" id="A0A0G0MC45"/>
<organism evidence="1 2">
    <name type="scientific">Candidatus Woesebacteria bacterium GW2011_GWB1_39_12</name>
    <dbReference type="NCBI Taxonomy" id="1618574"/>
    <lineage>
        <taxon>Bacteria</taxon>
        <taxon>Candidatus Woeseibacteriota</taxon>
    </lineage>
</organism>
<dbReference type="Gene3D" id="3.40.50.1110">
    <property type="entry name" value="SGNH hydrolase"/>
    <property type="match status" value="1"/>
</dbReference>
<proteinExistence type="predicted"/>
<evidence type="ECO:0008006" key="3">
    <source>
        <dbReference type="Google" id="ProtNLM"/>
    </source>
</evidence>
<dbReference type="InterPro" id="IPR036514">
    <property type="entry name" value="SGNH_hydro_sf"/>
</dbReference>
<dbReference type="SUPFAM" id="SSF52266">
    <property type="entry name" value="SGNH hydrolase"/>
    <property type="match status" value="1"/>
</dbReference>
<dbReference type="STRING" id="1618574.UT24_C0009G0075"/>
<sequence>MDIQKKDVFIRLLSLSVLFLIFVASLSNVQRPQKVNPARGFNPTYTPTPIPFNPFPYKIPTIPYSRAYRTMLVGDSIVGSLGPNADRLRQHLIVFYPSHEFVNYNYGFGATSIETLPERLAENTVYRGQSYQPILSQGFDLIIVESFGYNPLSQLNEGEGLAKHMQILDENIKKIIIEKPHSVVAIMTPIAPNKSYFAKGVYDLSSEERIKWANERISYIEAVIVYAKDNEIPLINVYEKSLTAQDDGNLAYINPDDYVHPSAEGIELISRTIAEFIFSAKIFPE</sequence>